<evidence type="ECO:0000256" key="14">
    <source>
        <dbReference type="ARBA" id="ARBA00023204"/>
    </source>
</evidence>
<dbReference type="Gene3D" id="3.40.50.1010">
    <property type="entry name" value="5'-nuclease"/>
    <property type="match status" value="1"/>
</dbReference>
<dbReference type="PANTHER" id="PTHR10133:SF27">
    <property type="entry name" value="DNA POLYMERASE NU"/>
    <property type="match status" value="1"/>
</dbReference>
<evidence type="ECO:0000256" key="2">
    <source>
        <dbReference type="ARBA" id="ARBA00011541"/>
    </source>
</evidence>
<sequence length="879" mass="100037">MSKKMVLIDGNSIIYRAFFALPLLNNDKGVYTNAVYGFTTMLLRILEEEKPTHMLVAFDAGKTTFRHSTYKEYKGGRQKTPSELSEQFPVLKELLDAFDIKHYQLAQYEADDIIGTLSKQGNNEAWEVTVISGDKDLLQLASEQVTVHVTKKGISDVEKYTPDYMVEKMEITPEQIIDLKALMGDSSDNIPGVPGVGQKTATKLIKQYNTLEEVYNHLDEVSGKKLKENLINHKEDAFMSKELVTINRDSPIEISVDNITYDGFEQSKVSTAFKDLGFLSLLNRVSDDAEEEQEANTEMNDISFTIVEEVIESMFIGNESLVVEMIGENYHQSTIDGFGIINESGAYFIPTEIALNSDVFKTWAEDGTMTKHVFDAKKTMVALLRNGIHVQGITFDMFLASYLLNPAENNHDIPAIGNRMGKKDVLFDEEVYGKGAKLKVPELPELAEHVVRKATTLYVLKDEMEERLKENEQYGLLKELEMPLALILGELEHLGVQVDISKLEEMGIDLKERLNTLEKEVYELAGENFNLNSPKQLGPILFEKLGLPVIKKTKTGYSTAADVLEQLQNEHEIIPKLLLYRQLGKLQSTYIEGLLKVVKKDTNKIHTRFNQALTQTGRLSSIEPNLQNIPIRLEEGRKIRQAFVPAEKDWIMFAADYSQIELRVLAHIANDEKLVAAFKNDLDIHTQTAMDVFHVEKDEVTSNMRRQAKAVNFGIVYGISDYGLSQSLGITRKEAKNFIERYFTSYPGVKKYMEEIVQEAKHKGYVTTLMNRRRYLPEITSRNFNLRSFAERTAMNTPIQGSAADIIKKAMIDLHWKLKDEKLQARMLLQVHDELILEAPKEELEILKEIVPEMMENTVELNVPLKVDYEYGSSWFDAK</sequence>
<evidence type="ECO:0000256" key="5">
    <source>
        <dbReference type="ARBA" id="ARBA00022679"/>
    </source>
</evidence>
<comment type="subunit">
    <text evidence="2 17">Single-chain monomer with multiple functions.</text>
</comment>
<evidence type="ECO:0000256" key="1">
    <source>
        <dbReference type="ARBA" id="ARBA00007705"/>
    </source>
</evidence>
<dbReference type="PANTHER" id="PTHR10133">
    <property type="entry name" value="DNA POLYMERASE I"/>
    <property type="match status" value="1"/>
</dbReference>
<dbReference type="SMART" id="SM00475">
    <property type="entry name" value="53EXOc"/>
    <property type="match status" value="1"/>
</dbReference>
<feature type="domain" description="5'-3' exonuclease" evidence="19">
    <location>
        <begin position="3"/>
        <end position="262"/>
    </location>
</feature>
<evidence type="ECO:0000259" key="18">
    <source>
        <dbReference type="SMART" id="SM00474"/>
    </source>
</evidence>
<dbReference type="NCBIfam" id="NF004397">
    <property type="entry name" value="PRK05755.1"/>
    <property type="match status" value="1"/>
</dbReference>
<feature type="domain" description="DNA-directed DNA polymerase family A palm" evidence="20">
    <location>
        <begin position="636"/>
        <end position="843"/>
    </location>
</feature>
<evidence type="ECO:0000313" key="21">
    <source>
        <dbReference type="EMBL" id="MFC4022567.1"/>
    </source>
</evidence>
<organism evidence="21 22">
    <name type="scientific">Oceanobacillus longus</name>
    <dbReference type="NCBI Taxonomy" id="930120"/>
    <lineage>
        <taxon>Bacteria</taxon>
        <taxon>Bacillati</taxon>
        <taxon>Bacillota</taxon>
        <taxon>Bacilli</taxon>
        <taxon>Bacillales</taxon>
        <taxon>Bacillaceae</taxon>
        <taxon>Oceanobacillus</taxon>
    </lineage>
</organism>
<gene>
    <name evidence="17 21" type="primary">polA</name>
    <name evidence="21" type="ORF">ACFOUV_01885</name>
</gene>
<evidence type="ECO:0000256" key="11">
    <source>
        <dbReference type="ARBA" id="ARBA00022839"/>
    </source>
</evidence>
<dbReference type="EMBL" id="JBHSAO010000001">
    <property type="protein sequence ID" value="MFC4022567.1"/>
    <property type="molecule type" value="Genomic_DNA"/>
</dbReference>
<dbReference type="SUPFAM" id="SSF88723">
    <property type="entry name" value="PIN domain-like"/>
    <property type="match status" value="1"/>
</dbReference>
<dbReference type="InterPro" id="IPR043502">
    <property type="entry name" value="DNA/RNA_pol_sf"/>
</dbReference>
<keyword evidence="12 17" id="KW-0239">DNA-directed DNA polymerase</keyword>
<evidence type="ECO:0000256" key="9">
    <source>
        <dbReference type="ARBA" id="ARBA00022763"/>
    </source>
</evidence>
<keyword evidence="8" id="KW-0540">Nuclease</keyword>
<dbReference type="InterPro" id="IPR002421">
    <property type="entry name" value="5-3_exonuclease"/>
</dbReference>
<comment type="similarity">
    <text evidence="1 17">Belongs to the DNA polymerase type-A family.</text>
</comment>
<dbReference type="GO" id="GO:0003887">
    <property type="term" value="F:DNA-directed DNA polymerase activity"/>
    <property type="evidence" value="ECO:0007669"/>
    <property type="project" value="UniProtKB-EC"/>
</dbReference>
<evidence type="ECO:0000313" key="22">
    <source>
        <dbReference type="Proteomes" id="UP001595772"/>
    </source>
</evidence>
<dbReference type="SMART" id="SM00474">
    <property type="entry name" value="35EXOc"/>
    <property type="match status" value="1"/>
</dbReference>
<dbReference type="SUPFAM" id="SSF53098">
    <property type="entry name" value="Ribonuclease H-like"/>
    <property type="match status" value="1"/>
</dbReference>
<feature type="domain" description="3'-5' exonuclease" evidence="18">
    <location>
        <begin position="304"/>
        <end position="469"/>
    </location>
</feature>
<dbReference type="EC" id="2.7.7.7" evidence="3 16"/>
<dbReference type="Gene3D" id="3.30.70.370">
    <property type="match status" value="1"/>
</dbReference>
<evidence type="ECO:0000256" key="4">
    <source>
        <dbReference type="ARBA" id="ARBA00020311"/>
    </source>
</evidence>
<dbReference type="InterPro" id="IPR001098">
    <property type="entry name" value="DNA-dir_DNA_pol_A_palm_dom"/>
</dbReference>
<dbReference type="InterPro" id="IPR036397">
    <property type="entry name" value="RNaseH_sf"/>
</dbReference>
<name>A0ABV8GRV2_9BACI</name>
<keyword evidence="10" id="KW-0378">Hydrolase</keyword>
<dbReference type="Pfam" id="PF01367">
    <property type="entry name" value="5_3_exonuc"/>
    <property type="match status" value="1"/>
</dbReference>
<protein>
    <recommendedName>
        <fullName evidence="4 16">DNA polymerase I</fullName>
        <ecNumber evidence="3 16">2.7.7.7</ecNumber>
    </recommendedName>
</protein>
<evidence type="ECO:0000256" key="13">
    <source>
        <dbReference type="ARBA" id="ARBA00023125"/>
    </source>
</evidence>
<proteinExistence type="inferred from homology"/>
<dbReference type="NCBIfam" id="TIGR00593">
    <property type="entry name" value="pola"/>
    <property type="match status" value="1"/>
</dbReference>
<dbReference type="InterPro" id="IPR020046">
    <property type="entry name" value="5-3_exonucl_a-hlix_arch_N"/>
</dbReference>
<dbReference type="Gene3D" id="3.30.420.10">
    <property type="entry name" value="Ribonuclease H-like superfamily/Ribonuclease H"/>
    <property type="match status" value="1"/>
</dbReference>
<dbReference type="Proteomes" id="UP001595772">
    <property type="component" value="Unassembled WGS sequence"/>
</dbReference>
<dbReference type="RefSeq" id="WP_379495073.1">
    <property type="nucleotide sequence ID" value="NZ_JBHSAO010000001.1"/>
</dbReference>
<dbReference type="InterPro" id="IPR012337">
    <property type="entry name" value="RNaseH-like_sf"/>
</dbReference>
<dbReference type="InterPro" id="IPR054690">
    <property type="entry name" value="DNA_polI_exonuclease"/>
</dbReference>
<dbReference type="Gene3D" id="1.20.1060.10">
    <property type="entry name" value="Taq DNA Polymerase, Chain T, domain 4"/>
    <property type="match status" value="1"/>
</dbReference>
<evidence type="ECO:0000256" key="3">
    <source>
        <dbReference type="ARBA" id="ARBA00012417"/>
    </source>
</evidence>
<evidence type="ECO:0000256" key="10">
    <source>
        <dbReference type="ARBA" id="ARBA00022801"/>
    </source>
</evidence>
<evidence type="ECO:0000256" key="17">
    <source>
        <dbReference type="RuleBase" id="RU004460"/>
    </source>
</evidence>
<evidence type="ECO:0000256" key="12">
    <source>
        <dbReference type="ARBA" id="ARBA00022932"/>
    </source>
</evidence>
<evidence type="ECO:0000256" key="8">
    <source>
        <dbReference type="ARBA" id="ARBA00022722"/>
    </source>
</evidence>
<keyword evidence="22" id="KW-1185">Reference proteome</keyword>
<evidence type="ECO:0000256" key="6">
    <source>
        <dbReference type="ARBA" id="ARBA00022695"/>
    </source>
</evidence>
<dbReference type="PRINTS" id="PR00868">
    <property type="entry name" value="DNAPOLI"/>
</dbReference>
<dbReference type="SMART" id="SM00482">
    <property type="entry name" value="POLAc"/>
    <property type="match status" value="1"/>
</dbReference>
<reference evidence="22" key="1">
    <citation type="journal article" date="2019" name="Int. J. Syst. Evol. Microbiol.">
        <title>The Global Catalogue of Microorganisms (GCM) 10K type strain sequencing project: providing services to taxonomists for standard genome sequencing and annotation.</title>
        <authorList>
            <consortium name="The Broad Institute Genomics Platform"/>
            <consortium name="The Broad Institute Genome Sequencing Center for Infectious Disease"/>
            <person name="Wu L."/>
            <person name="Ma J."/>
        </authorList>
    </citation>
    <scope>NUCLEOTIDE SEQUENCE [LARGE SCALE GENOMIC DNA]</scope>
    <source>
        <strain evidence="22">IBRC-M 10703</strain>
    </source>
</reference>
<dbReference type="InterPro" id="IPR036279">
    <property type="entry name" value="5-3_exonuclease_C_sf"/>
</dbReference>
<accession>A0ABV8GRV2</accession>
<dbReference type="Gene3D" id="1.10.150.20">
    <property type="entry name" value="5' to 3' exonuclease, C-terminal subdomain"/>
    <property type="match status" value="2"/>
</dbReference>
<dbReference type="InterPro" id="IPR002562">
    <property type="entry name" value="3'-5'_exonuclease_dom"/>
</dbReference>
<dbReference type="InterPro" id="IPR008918">
    <property type="entry name" value="HhH2"/>
</dbReference>
<keyword evidence="5 17" id="KW-0808">Transferase</keyword>
<evidence type="ECO:0000259" key="19">
    <source>
        <dbReference type="SMART" id="SM00475"/>
    </source>
</evidence>
<comment type="catalytic activity">
    <reaction evidence="15 17">
        <text>DNA(n) + a 2'-deoxyribonucleoside 5'-triphosphate = DNA(n+1) + diphosphate</text>
        <dbReference type="Rhea" id="RHEA:22508"/>
        <dbReference type="Rhea" id="RHEA-COMP:17339"/>
        <dbReference type="Rhea" id="RHEA-COMP:17340"/>
        <dbReference type="ChEBI" id="CHEBI:33019"/>
        <dbReference type="ChEBI" id="CHEBI:61560"/>
        <dbReference type="ChEBI" id="CHEBI:173112"/>
        <dbReference type="EC" id="2.7.7.7"/>
    </reaction>
</comment>
<dbReference type="SUPFAM" id="SSF47807">
    <property type="entry name" value="5' to 3' exonuclease, C-terminal subdomain"/>
    <property type="match status" value="1"/>
</dbReference>
<dbReference type="SUPFAM" id="SSF56672">
    <property type="entry name" value="DNA/RNA polymerases"/>
    <property type="match status" value="1"/>
</dbReference>
<dbReference type="Pfam" id="PF22619">
    <property type="entry name" value="DNA_polI_exo1"/>
    <property type="match status" value="1"/>
</dbReference>
<dbReference type="InterPro" id="IPR019760">
    <property type="entry name" value="DNA-dir_DNA_pol_A_CS"/>
</dbReference>
<dbReference type="CDD" id="cd09859">
    <property type="entry name" value="PIN_53EXO"/>
    <property type="match status" value="1"/>
</dbReference>
<evidence type="ECO:0000259" key="20">
    <source>
        <dbReference type="SMART" id="SM00482"/>
    </source>
</evidence>
<dbReference type="InterPro" id="IPR020045">
    <property type="entry name" value="DNA_polI_H3TH"/>
</dbReference>
<evidence type="ECO:0000256" key="15">
    <source>
        <dbReference type="ARBA" id="ARBA00049244"/>
    </source>
</evidence>
<keyword evidence="7 17" id="KW-0235">DNA replication</keyword>
<dbReference type="CDD" id="cd06140">
    <property type="entry name" value="DNA_polA_I_Bacillus_like_exo"/>
    <property type="match status" value="1"/>
</dbReference>
<dbReference type="Pfam" id="PF02739">
    <property type="entry name" value="5_3_exonuc_N"/>
    <property type="match status" value="1"/>
</dbReference>
<dbReference type="InterPro" id="IPR018320">
    <property type="entry name" value="DNA_polymerase_1"/>
</dbReference>
<keyword evidence="9 17" id="KW-0227">DNA damage</keyword>
<keyword evidence="11" id="KW-0269">Exonuclease</keyword>
<evidence type="ECO:0000256" key="16">
    <source>
        <dbReference type="NCBIfam" id="TIGR00593"/>
    </source>
</evidence>
<keyword evidence="13 17" id="KW-0238">DNA-binding</keyword>
<dbReference type="SMART" id="SM00279">
    <property type="entry name" value="HhH2"/>
    <property type="match status" value="1"/>
</dbReference>
<dbReference type="CDD" id="cd08637">
    <property type="entry name" value="DNA_pol_A_pol_I_C"/>
    <property type="match status" value="1"/>
</dbReference>
<keyword evidence="14 17" id="KW-0234">DNA repair</keyword>
<keyword evidence="6 17" id="KW-0548">Nucleotidyltransferase</keyword>
<evidence type="ECO:0000256" key="7">
    <source>
        <dbReference type="ARBA" id="ARBA00022705"/>
    </source>
</evidence>
<dbReference type="InterPro" id="IPR029060">
    <property type="entry name" value="PIN-like_dom_sf"/>
</dbReference>
<dbReference type="Pfam" id="PF00476">
    <property type="entry name" value="DNA_pol_A"/>
    <property type="match status" value="1"/>
</dbReference>
<comment type="caution">
    <text evidence="21">The sequence shown here is derived from an EMBL/GenBank/DDBJ whole genome shotgun (WGS) entry which is preliminary data.</text>
</comment>
<dbReference type="InterPro" id="IPR002298">
    <property type="entry name" value="DNA_polymerase_A"/>
</dbReference>
<dbReference type="PROSITE" id="PS00447">
    <property type="entry name" value="DNA_POLYMERASE_A"/>
    <property type="match status" value="1"/>
</dbReference>
<dbReference type="CDD" id="cd09898">
    <property type="entry name" value="H3TH_53EXO"/>
    <property type="match status" value="1"/>
</dbReference>